<evidence type="ECO:0000313" key="3">
    <source>
        <dbReference type="Proteomes" id="UP000245938"/>
    </source>
</evidence>
<dbReference type="AlphaFoldDB" id="A0A2U3APZ3"/>
<feature type="transmembrane region" description="Helical" evidence="1">
    <location>
        <begin position="66"/>
        <end position="85"/>
    </location>
</feature>
<keyword evidence="1" id="KW-1133">Transmembrane helix</keyword>
<keyword evidence="3" id="KW-1185">Reference proteome</keyword>
<feature type="transmembrane region" description="Helical" evidence="1">
    <location>
        <begin position="37"/>
        <end position="60"/>
    </location>
</feature>
<feature type="transmembrane region" description="Helical" evidence="1">
    <location>
        <begin position="6"/>
        <end position="25"/>
    </location>
</feature>
<sequence length="570" mass="63214">MTMTFLLAAIIAAIAGILLVPITGKMQDGGFNLKFKLLFFIVVFVLACIVTGVILYITMIDLNWTAVWPAIAILALLGAFLTGGVERKIKGIIAFAGIAIAVYMLSAPVFNADKKYDSAKMTVATELKAFDETKTPASVPPKYARNKMNKAFGQVPNTSYFELGNLQIQKINDEFVYVAPVEFSDVFKWFKGDTTPGYFVVSATDSSANPKFVKKDMKYIPSAFLNDNVVRYMRLHNPLKIFNGEVQLEIDDDGTPYYIRTYGKFISARNGFEPQGIVMVNAQNGKIKSYKIKDVPTFIDGAISPEAVSLQNSYYGNYIHGYWNTIFGKKDIKIPSDEGVEANVSPVFDEEGTMYYFTDFTSPKEGVESMLGYSLTNAHTGEATYYTGSAEESYMDSAGALQVVEKKFVEKKWSGSMPLLYNFYGETSWLVPVLDSNGFLQNYYIVSAANPEIAVSGTSPKEALRLYKNVLSRSGSTTVNGSSSKEEKTTQGTVMRVYKETAGDFTNVSFLLSDETNYTVSSEVSPLAVYLQEGDTVKFTYLNTTETFLQVKDLTITSLNKKEIIKKDKK</sequence>
<proteinExistence type="predicted"/>
<feature type="transmembrane region" description="Helical" evidence="1">
    <location>
        <begin position="92"/>
        <end position="110"/>
    </location>
</feature>
<accession>A0A2U3APZ3</accession>
<protein>
    <submittedName>
        <fullName evidence="2">Uncharacterized protein</fullName>
    </submittedName>
</protein>
<dbReference type="OrthoDB" id="3169575at2"/>
<dbReference type="RefSeq" id="WP_109304784.1">
    <property type="nucleotide sequence ID" value="NZ_BJUF01000002.1"/>
</dbReference>
<reference evidence="2 3" key="1">
    <citation type="submission" date="2018-05" db="EMBL/GenBank/DDBJ databases">
        <title>Kurthia sibirica genome sequence.</title>
        <authorList>
            <person name="Maclea K.S."/>
            <person name="Goen A.E."/>
        </authorList>
    </citation>
    <scope>NUCLEOTIDE SEQUENCE [LARGE SCALE GENOMIC DNA]</scope>
    <source>
        <strain evidence="2 3">ATCC 49154</strain>
    </source>
</reference>
<keyword evidence="1" id="KW-0472">Membrane</keyword>
<dbReference type="EMBL" id="QFVR01000002">
    <property type="protein sequence ID" value="PWI26613.1"/>
    <property type="molecule type" value="Genomic_DNA"/>
</dbReference>
<evidence type="ECO:0000313" key="2">
    <source>
        <dbReference type="EMBL" id="PWI26613.1"/>
    </source>
</evidence>
<organism evidence="2 3">
    <name type="scientific">Kurthia sibirica</name>
    <dbReference type="NCBI Taxonomy" id="202750"/>
    <lineage>
        <taxon>Bacteria</taxon>
        <taxon>Bacillati</taxon>
        <taxon>Bacillota</taxon>
        <taxon>Bacilli</taxon>
        <taxon>Bacillales</taxon>
        <taxon>Caryophanaceae</taxon>
        <taxon>Kurthia</taxon>
    </lineage>
</organism>
<keyword evidence="1" id="KW-0812">Transmembrane</keyword>
<gene>
    <name evidence="2" type="ORF">DEX24_02290</name>
</gene>
<dbReference type="Proteomes" id="UP000245938">
    <property type="component" value="Unassembled WGS sequence"/>
</dbReference>
<comment type="caution">
    <text evidence="2">The sequence shown here is derived from an EMBL/GenBank/DDBJ whole genome shotgun (WGS) entry which is preliminary data.</text>
</comment>
<name>A0A2U3APZ3_9BACL</name>
<evidence type="ECO:0000256" key="1">
    <source>
        <dbReference type="SAM" id="Phobius"/>
    </source>
</evidence>